<evidence type="ECO:0000256" key="2">
    <source>
        <dbReference type="PROSITE-ProRule" id="PRU01391"/>
    </source>
</evidence>
<dbReference type="PROSITE" id="PS50919">
    <property type="entry name" value="MIR"/>
    <property type="match status" value="1"/>
</dbReference>
<dbReference type="InterPro" id="IPR057250">
    <property type="entry name" value="Znf_C2HC_NPR-type"/>
</dbReference>
<dbReference type="OrthoDB" id="1043089at2759"/>
<protein>
    <submittedName>
        <fullName evidence="6">Uncharacterized protein LOC130499022</fullName>
    </submittedName>
</protein>
<evidence type="ECO:0000313" key="5">
    <source>
        <dbReference type="Proteomes" id="UP000504610"/>
    </source>
</evidence>
<reference evidence="6" key="2">
    <citation type="submission" date="2025-08" db="UniProtKB">
        <authorList>
            <consortium name="RefSeq"/>
        </authorList>
    </citation>
    <scope>IDENTIFICATION</scope>
    <source>
        <tissue evidence="6">Leaf</tissue>
    </source>
</reference>
<gene>
    <name evidence="6" type="primary">LOC130499022</name>
</gene>
<evidence type="ECO:0000259" key="4">
    <source>
        <dbReference type="PROSITE" id="PS52046"/>
    </source>
</evidence>
<keyword evidence="1" id="KW-0677">Repeat</keyword>
<dbReference type="InterPro" id="IPR016093">
    <property type="entry name" value="MIR_motif"/>
</dbReference>
<dbReference type="GeneID" id="130499022"/>
<evidence type="ECO:0000259" key="3">
    <source>
        <dbReference type="PROSITE" id="PS50919"/>
    </source>
</evidence>
<feature type="domain" description="C2HC NPR-type" evidence="4">
    <location>
        <begin position="1333"/>
        <end position="1347"/>
    </location>
</feature>
<accession>A0A9W3CBI9</accession>
<keyword evidence="2" id="KW-0479">Metal-binding</keyword>
<dbReference type="CDD" id="cd06222">
    <property type="entry name" value="RNase_H_like"/>
    <property type="match status" value="1"/>
</dbReference>
<dbReference type="SUPFAM" id="SSF56219">
    <property type="entry name" value="DNase I-like"/>
    <property type="match status" value="1"/>
</dbReference>
<dbReference type="Pfam" id="PF13966">
    <property type="entry name" value="zf-RVT"/>
    <property type="match status" value="1"/>
</dbReference>
<dbReference type="PANTHER" id="PTHR33116:SF86">
    <property type="entry name" value="REVERSE TRANSCRIPTASE DOMAIN-CONTAINING PROTEIN"/>
    <property type="match status" value="1"/>
</dbReference>
<dbReference type="CDD" id="cd01650">
    <property type="entry name" value="RT_nLTR_like"/>
    <property type="match status" value="1"/>
</dbReference>
<dbReference type="InterPro" id="IPR026960">
    <property type="entry name" value="RVT-Znf"/>
</dbReference>
<dbReference type="InterPro" id="IPR036691">
    <property type="entry name" value="Endo/exonu/phosph_ase_sf"/>
</dbReference>
<evidence type="ECO:0000256" key="1">
    <source>
        <dbReference type="ARBA" id="ARBA00022737"/>
    </source>
</evidence>
<dbReference type="SUPFAM" id="SSF82109">
    <property type="entry name" value="MIR domain"/>
    <property type="match status" value="1"/>
</dbReference>
<keyword evidence="5" id="KW-1185">Reference proteome</keyword>
<dbReference type="Gene3D" id="2.80.10.50">
    <property type="match status" value="1"/>
</dbReference>
<dbReference type="Gene3D" id="3.60.10.10">
    <property type="entry name" value="Endonuclease/exonuclease/phosphatase"/>
    <property type="match status" value="1"/>
</dbReference>
<keyword evidence="2" id="KW-0863">Zinc-finger</keyword>
<sequence>MCQKHHPGLVFLSETKNKRLLLQNIQADLGFDRLFTVEPLGLNGGLALFSMDEFQVNVLFSNNRMIDIEAVIDGIKVFMTFVYGDPVLERRDQVWERLTRFSTTRTGPWFMIGDFNEITGYNEKEGGRQPTDSSFLPFKKMLSDCGMLEFPYTGDMLSWVGKRAGRVTVRCRLERAVGNADWHEKFPHSKTKYMRLWGSDHRPILADILKKPTKRSRKFKFDKRWLDNEELRQVILEGWKSPDLPPNASIMEHISSCRKALSEWRRQNNINSAKLVEELKEKVEGLYADDNATTEEIAVALKELSDALKAEEFFWKQKSRVFWLREGDRNTKFFHALTKQRRARNKITQLLDGNGNIVEDEEGLVAIATSYFRQIFESSNPQDIEEALSEVPTTITEPMNESLTAPVTEWEIKLALFAMHPEKAPGPDGMTALFYQKFWDIVKDDLTLMVNKFLTEGIMPNGLNETNICLIPKTTKPNEMTQFRPISLCNVSYKIISKVLCQRLKKVIPGLISETQSAFVAGRQISDNIMIAQEMFHALRTKPSGRNKRMAIKTDMSKAYDRMEWSFIEAVMRKMGFSETWTIWIMRCITSRINATTRQEIKDVLGIQNYGGMRTYLGILEDISGSKCKLFAFLKDKLMHRVNGWTGRWLSKGGKEVLIKSILLALPTYVMSTFLLPLEICENLASAIAQFWWSSNPPKRGIHWSKWEKVCLPREEGGIGFRMIHEFNLALLAKQLWRLTQNPDSLVARVLRGRYYRLSSPLRVNSVSSPSYVWTSISAARELLLMGIRQKIHSGYEVKVWEDPWIPLNPTRPAIPIAPVMNPNMRVSDLIDQELKEWDVNLLEQYVRPDDIPLIRSLAISTTHRPDTFCWNFTRHGQYTVKSGYWVAQNLMKDADEKQMLEPSITKLQAFAWKIKAPKKIGHFLWQLLTGHVAVTRNLVRRNMRCDNYCPRCGEPEESVTHAIFECPPALQVWLHSSTPTNPGVFPASSIYTNMNYLFWEKDGSLEPELDRDPYPWLIWYIWKARNDKLFRGIDRDPLELVRYAESECQAWFNANEMIPPVVQQSTIQEPQVISLGNICLLDGSWTALAQFSGCGWVWLDSGGKTQLMGSHNFPRRESALHSEVEALRWAMENMLQHSTCQNFGTDCKELIAMIKEPQAWPSFATELERTETLLICFPDFKISYSPSFICDHGRSVSLSSGCVFRSSALTTAASISRHLLSPSRIVIPRAHIEQYKLMTKIISKMQRFGAVWSLIEEMKKENSHLIDPELFAVLAAEGIEITYVSAIKLMHEKTKFRLHSHDMPYGSGSDQQSVTGFPGVVDSTATVIHIQVSTCVDSVCAHDSCRPAIDFIVELMYASSILQVPELVSSFQRRLCNFVEK</sequence>
<dbReference type="InterPro" id="IPR044730">
    <property type="entry name" value="RNase_H-like_dom_plant"/>
</dbReference>
<comment type="caution">
    <text evidence="2">Lacks conserved residue(s) required for the propagation of feature annotation.</text>
</comment>
<dbReference type="PANTHER" id="PTHR33116">
    <property type="entry name" value="REVERSE TRANSCRIPTASE ZINC-BINDING DOMAIN-CONTAINING PROTEIN-RELATED-RELATED"/>
    <property type="match status" value="1"/>
</dbReference>
<dbReference type="SUPFAM" id="SSF56672">
    <property type="entry name" value="DNA/RNA polymerases"/>
    <property type="match status" value="1"/>
</dbReference>
<dbReference type="Pfam" id="PF00078">
    <property type="entry name" value="RVT_1"/>
    <property type="match status" value="1"/>
</dbReference>
<feature type="domain" description="MIR" evidence="3">
    <location>
        <begin position="1279"/>
        <end position="1334"/>
    </location>
</feature>
<dbReference type="InterPro" id="IPR000477">
    <property type="entry name" value="RT_dom"/>
</dbReference>
<dbReference type="GO" id="GO:0004523">
    <property type="term" value="F:RNA-DNA hybrid ribonuclease activity"/>
    <property type="evidence" value="ECO:0007669"/>
    <property type="project" value="InterPro"/>
</dbReference>
<dbReference type="KEGG" id="rsz:130499022"/>
<keyword evidence="2" id="KW-0862">Zinc</keyword>
<evidence type="ECO:0000313" key="6">
    <source>
        <dbReference type="RefSeq" id="XP_056848890.1"/>
    </source>
</evidence>
<proteinExistence type="predicted"/>
<reference evidence="5" key="1">
    <citation type="journal article" date="2019" name="Database">
        <title>The radish genome database (RadishGD): an integrated information resource for radish genomics.</title>
        <authorList>
            <person name="Yu H.J."/>
            <person name="Baek S."/>
            <person name="Lee Y.J."/>
            <person name="Cho A."/>
            <person name="Mun J.H."/>
        </authorList>
    </citation>
    <scope>NUCLEOTIDE SEQUENCE [LARGE SCALE GENOMIC DNA]</scope>
    <source>
        <strain evidence="5">cv. WK10039</strain>
    </source>
</reference>
<name>A0A9W3CBI9_RAPSA</name>
<dbReference type="GO" id="GO:0003676">
    <property type="term" value="F:nucleic acid binding"/>
    <property type="evidence" value="ECO:0007669"/>
    <property type="project" value="InterPro"/>
</dbReference>
<dbReference type="Proteomes" id="UP000504610">
    <property type="component" value="Chromosome 8"/>
</dbReference>
<dbReference type="RefSeq" id="XP_056848890.1">
    <property type="nucleotide sequence ID" value="XM_056992910.1"/>
</dbReference>
<dbReference type="InterPro" id="IPR005135">
    <property type="entry name" value="Endo/exonuclease/phosphatase"/>
</dbReference>
<dbReference type="Pfam" id="PF13456">
    <property type="entry name" value="RVT_3"/>
    <property type="match status" value="1"/>
</dbReference>
<organism evidence="5 6">
    <name type="scientific">Raphanus sativus</name>
    <name type="common">Radish</name>
    <name type="synonym">Raphanus raphanistrum var. sativus</name>
    <dbReference type="NCBI Taxonomy" id="3726"/>
    <lineage>
        <taxon>Eukaryota</taxon>
        <taxon>Viridiplantae</taxon>
        <taxon>Streptophyta</taxon>
        <taxon>Embryophyta</taxon>
        <taxon>Tracheophyta</taxon>
        <taxon>Spermatophyta</taxon>
        <taxon>Magnoliopsida</taxon>
        <taxon>eudicotyledons</taxon>
        <taxon>Gunneridae</taxon>
        <taxon>Pentapetalae</taxon>
        <taxon>rosids</taxon>
        <taxon>malvids</taxon>
        <taxon>Brassicales</taxon>
        <taxon>Brassicaceae</taxon>
        <taxon>Brassiceae</taxon>
        <taxon>Raphanus</taxon>
    </lineage>
</organism>
<dbReference type="Pfam" id="PF03372">
    <property type="entry name" value="Exo_endo_phos"/>
    <property type="match status" value="1"/>
</dbReference>
<dbReference type="InterPro" id="IPR036300">
    <property type="entry name" value="MIR_dom_sf"/>
</dbReference>
<dbReference type="InterPro" id="IPR043502">
    <property type="entry name" value="DNA/RNA_pol_sf"/>
</dbReference>
<dbReference type="GO" id="GO:0008270">
    <property type="term" value="F:zinc ion binding"/>
    <property type="evidence" value="ECO:0007669"/>
    <property type="project" value="UniProtKB-KW"/>
</dbReference>
<dbReference type="PROSITE" id="PS52046">
    <property type="entry name" value="ZF_C2HC_NPR"/>
    <property type="match status" value="1"/>
</dbReference>
<dbReference type="InterPro" id="IPR002156">
    <property type="entry name" value="RNaseH_domain"/>
</dbReference>